<name>A0A0A9BN16_ARUDO</name>
<accession>A0A0A9BN16</accession>
<reference evidence="1" key="1">
    <citation type="submission" date="2014-09" db="EMBL/GenBank/DDBJ databases">
        <authorList>
            <person name="Magalhaes I.L.F."/>
            <person name="Oliveira U."/>
            <person name="Santos F.R."/>
            <person name="Vidigal T.H.D.A."/>
            <person name="Brescovit A.D."/>
            <person name="Santos A.J."/>
        </authorList>
    </citation>
    <scope>NUCLEOTIDE SEQUENCE</scope>
    <source>
        <tissue evidence="1">Shoot tissue taken approximately 20 cm above the soil surface</tissue>
    </source>
</reference>
<dbReference type="AlphaFoldDB" id="A0A0A9BN16"/>
<sequence>MFARHCSSLMLAPTTQRCFYVHSWFHLSLLLAICC</sequence>
<evidence type="ECO:0000313" key="1">
    <source>
        <dbReference type="EMBL" id="JAD65374.1"/>
    </source>
</evidence>
<reference evidence="1" key="2">
    <citation type="journal article" date="2015" name="Data Brief">
        <title>Shoot transcriptome of the giant reed, Arundo donax.</title>
        <authorList>
            <person name="Barrero R.A."/>
            <person name="Guerrero F.D."/>
            <person name="Moolhuijzen P."/>
            <person name="Goolsby J.A."/>
            <person name="Tidwell J."/>
            <person name="Bellgard S.E."/>
            <person name="Bellgard M.I."/>
        </authorList>
    </citation>
    <scope>NUCLEOTIDE SEQUENCE</scope>
    <source>
        <tissue evidence="1">Shoot tissue taken approximately 20 cm above the soil surface</tissue>
    </source>
</reference>
<protein>
    <submittedName>
        <fullName evidence="1">Uncharacterized protein</fullName>
    </submittedName>
</protein>
<organism evidence="1">
    <name type="scientific">Arundo donax</name>
    <name type="common">Giant reed</name>
    <name type="synonym">Donax arundinaceus</name>
    <dbReference type="NCBI Taxonomy" id="35708"/>
    <lineage>
        <taxon>Eukaryota</taxon>
        <taxon>Viridiplantae</taxon>
        <taxon>Streptophyta</taxon>
        <taxon>Embryophyta</taxon>
        <taxon>Tracheophyta</taxon>
        <taxon>Spermatophyta</taxon>
        <taxon>Magnoliopsida</taxon>
        <taxon>Liliopsida</taxon>
        <taxon>Poales</taxon>
        <taxon>Poaceae</taxon>
        <taxon>PACMAD clade</taxon>
        <taxon>Arundinoideae</taxon>
        <taxon>Arundineae</taxon>
        <taxon>Arundo</taxon>
    </lineage>
</organism>
<proteinExistence type="predicted"/>
<dbReference type="EMBL" id="GBRH01232521">
    <property type="protein sequence ID" value="JAD65374.1"/>
    <property type="molecule type" value="Transcribed_RNA"/>
</dbReference>